<organism evidence="11 12">
    <name type="scientific">Prymnesium parvum</name>
    <name type="common">Toxic golden alga</name>
    <dbReference type="NCBI Taxonomy" id="97485"/>
    <lineage>
        <taxon>Eukaryota</taxon>
        <taxon>Haptista</taxon>
        <taxon>Haptophyta</taxon>
        <taxon>Prymnesiophyceae</taxon>
        <taxon>Prymnesiales</taxon>
        <taxon>Prymnesiaceae</taxon>
        <taxon>Prymnesium</taxon>
    </lineage>
</organism>
<evidence type="ECO:0000256" key="2">
    <source>
        <dbReference type="ARBA" id="ARBA00006702"/>
    </source>
</evidence>
<comment type="cofactor">
    <cofactor evidence="1">
        <name>Mn(2+)</name>
        <dbReference type="ChEBI" id="CHEBI:29035"/>
    </cofactor>
</comment>
<evidence type="ECO:0000256" key="9">
    <source>
        <dbReference type="RuleBase" id="RU003465"/>
    </source>
</evidence>
<evidence type="ECO:0000259" key="10">
    <source>
        <dbReference type="PROSITE" id="PS51746"/>
    </source>
</evidence>
<dbReference type="EC" id="3.1.3.16" evidence="3"/>
<sequence length="426" mass="46014">MGRGLGATLDAVKTTDSVLTDERDVVCGWAHSGLRGWRTTMEDSVVAHRLSPHARVFAVFDGHGGSFCSAWAAEQLPRRLKTLAKLQYPAPTKAKEVHFAATSLGDTLRQMDDDLRREGRKAWSCGSTAVALLVTPRYLTVANLGDSRAVLCRKGNALPMSKDHKPRSSNERCRILQAGGCIIDGRVNGDLALSRALGDFRHKSVPGLAPSEQPVSSDPEMRCVMRLREDRFLLLACDGVWDVMSSSDAVEFVGACFVQSTRRGAAVKGEAADEPSRDAPHETEAAKAAVEREALRAGLGTVCELLLDECLRRGSTDNISVVLVLLDPNLVPRRDLKRPSAKAPKASLSIDISQHGAPAASEAVTTRARGLRRVLFSTCLLFIAFAALSGQQFFRSEVLTPAPRRQVGLKFADGSLSHSHGEEAGR</sequence>
<comment type="similarity">
    <text evidence="2 9">Belongs to the PP2C family.</text>
</comment>
<dbReference type="GO" id="GO:0004722">
    <property type="term" value="F:protein serine/threonine phosphatase activity"/>
    <property type="evidence" value="ECO:0007669"/>
    <property type="project" value="UniProtKB-EC"/>
</dbReference>
<keyword evidence="4" id="KW-0479">Metal-binding</keyword>
<evidence type="ECO:0000256" key="6">
    <source>
        <dbReference type="ARBA" id="ARBA00022842"/>
    </source>
</evidence>
<proteinExistence type="inferred from homology"/>
<dbReference type="CDD" id="cd00143">
    <property type="entry name" value="PP2Cc"/>
    <property type="match status" value="1"/>
</dbReference>
<dbReference type="SMART" id="SM00332">
    <property type="entry name" value="PP2Cc"/>
    <property type="match status" value="1"/>
</dbReference>
<keyword evidence="12" id="KW-1185">Reference proteome</keyword>
<evidence type="ECO:0000256" key="1">
    <source>
        <dbReference type="ARBA" id="ARBA00001936"/>
    </source>
</evidence>
<dbReference type="GO" id="GO:0046872">
    <property type="term" value="F:metal ion binding"/>
    <property type="evidence" value="ECO:0007669"/>
    <property type="project" value="UniProtKB-KW"/>
</dbReference>
<keyword evidence="5 9" id="KW-0378">Hydrolase</keyword>
<dbReference type="AlphaFoldDB" id="A0AB34JEN5"/>
<dbReference type="Gene3D" id="3.60.40.10">
    <property type="entry name" value="PPM-type phosphatase domain"/>
    <property type="match status" value="1"/>
</dbReference>
<protein>
    <recommendedName>
        <fullName evidence="3">protein-serine/threonine phosphatase</fullName>
        <ecNumber evidence="3">3.1.3.16</ecNumber>
    </recommendedName>
</protein>
<evidence type="ECO:0000256" key="7">
    <source>
        <dbReference type="ARBA" id="ARBA00022912"/>
    </source>
</evidence>
<gene>
    <name evidence="11" type="ORF">AB1Y20_022881</name>
</gene>
<dbReference type="EMBL" id="JBGBPQ010000009">
    <property type="protein sequence ID" value="KAL1519355.1"/>
    <property type="molecule type" value="Genomic_DNA"/>
</dbReference>
<dbReference type="Proteomes" id="UP001515480">
    <property type="component" value="Unassembled WGS sequence"/>
</dbReference>
<keyword evidence="6" id="KW-0460">Magnesium</keyword>
<dbReference type="InterPro" id="IPR015655">
    <property type="entry name" value="PP2C"/>
</dbReference>
<keyword evidence="8" id="KW-0464">Manganese</keyword>
<comment type="caution">
    <text evidence="11">The sequence shown here is derived from an EMBL/GenBank/DDBJ whole genome shotgun (WGS) entry which is preliminary data.</text>
</comment>
<evidence type="ECO:0000256" key="3">
    <source>
        <dbReference type="ARBA" id="ARBA00013081"/>
    </source>
</evidence>
<dbReference type="InterPro" id="IPR036457">
    <property type="entry name" value="PPM-type-like_dom_sf"/>
</dbReference>
<name>A0AB34JEN5_PRYPA</name>
<dbReference type="PROSITE" id="PS01032">
    <property type="entry name" value="PPM_1"/>
    <property type="match status" value="1"/>
</dbReference>
<dbReference type="Pfam" id="PF00481">
    <property type="entry name" value="PP2C"/>
    <property type="match status" value="1"/>
</dbReference>
<dbReference type="InterPro" id="IPR000222">
    <property type="entry name" value="PP2C_BS"/>
</dbReference>
<accession>A0AB34JEN5</accession>
<dbReference type="PANTHER" id="PTHR13832:SF803">
    <property type="entry name" value="PROTEIN PHOSPHATASE 1G"/>
    <property type="match status" value="1"/>
</dbReference>
<dbReference type="PROSITE" id="PS51746">
    <property type="entry name" value="PPM_2"/>
    <property type="match status" value="1"/>
</dbReference>
<evidence type="ECO:0000256" key="4">
    <source>
        <dbReference type="ARBA" id="ARBA00022723"/>
    </source>
</evidence>
<evidence type="ECO:0000313" key="12">
    <source>
        <dbReference type="Proteomes" id="UP001515480"/>
    </source>
</evidence>
<reference evidence="11 12" key="1">
    <citation type="journal article" date="2024" name="Science">
        <title>Giant polyketide synthase enzymes in the biosynthesis of giant marine polyether toxins.</title>
        <authorList>
            <person name="Fallon T.R."/>
            <person name="Shende V.V."/>
            <person name="Wierzbicki I.H."/>
            <person name="Pendleton A.L."/>
            <person name="Watervoot N.F."/>
            <person name="Auber R.P."/>
            <person name="Gonzalez D.J."/>
            <person name="Wisecaver J.H."/>
            <person name="Moore B.S."/>
        </authorList>
    </citation>
    <scope>NUCLEOTIDE SEQUENCE [LARGE SCALE GENOMIC DNA]</scope>
    <source>
        <strain evidence="11 12">12B1</strain>
    </source>
</reference>
<dbReference type="PANTHER" id="PTHR13832">
    <property type="entry name" value="PROTEIN PHOSPHATASE 2C"/>
    <property type="match status" value="1"/>
</dbReference>
<feature type="domain" description="PPM-type phosphatase" evidence="10">
    <location>
        <begin position="28"/>
        <end position="326"/>
    </location>
</feature>
<evidence type="ECO:0000256" key="5">
    <source>
        <dbReference type="ARBA" id="ARBA00022801"/>
    </source>
</evidence>
<dbReference type="SUPFAM" id="SSF81606">
    <property type="entry name" value="PP2C-like"/>
    <property type="match status" value="1"/>
</dbReference>
<evidence type="ECO:0000313" key="11">
    <source>
        <dbReference type="EMBL" id="KAL1519355.1"/>
    </source>
</evidence>
<keyword evidence="7 9" id="KW-0904">Protein phosphatase</keyword>
<evidence type="ECO:0000256" key="8">
    <source>
        <dbReference type="ARBA" id="ARBA00023211"/>
    </source>
</evidence>
<dbReference type="InterPro" id="IPR001932">
    <property type="entry name" value="PPM-type_phosphatase-like_dom"/>
</dbReference>